<keyword evidence="1" id="KW-0805">Transcription regulation</keyword>
<dbReference type="Pfam" id="PF17939">
    <property type="entry name" value="TetR_C_30"/>
    <property type="match status" value="1"/>
</dbReference>
<dbReference type="Pfam" id="PF00440">
    <property type="entry name" value="TetR_N"/>
    <property type="match status" value="1"/>
</dbReference>
<dbReference type="PROSITE" id="PS50977">
    <property type="entry name" value="HTH_TETR_2"/>
    <property type="match status" value="1"/>
</dbReference>
<reference evidence="6" key="1">
    <citation type="submission" date="2022-07" db="EMBL/GenBank/DDBJ databases">
        <title>Pseudosulfitobacter sp. strain AP-MA-4, whole genome sequence.</title>
        <authorList>
            <person name="Jiang Y."/>
        </authorList>
    </citation>
    <scope>NUCLEOTIDE SEQUENCE</scope>
    <source>
        <strain evidence="6">AP-MA-4</strain>
    </source>
</reference>
<evidence type="ECO:0000256" key="4">
    <source>
        <dbReference type="PROSITE-ProRule" id="PRU00335"/>
    </source>
</evidence>
<gene>
    <name evidence="6" type="ORF">NTA49_15300</name>
</gene>
<evidence type="ECO:0000313" key="6">
    <source>
        <dbReference type="EMBL" id="MCR8827906.1"/>
    </source>
</evidence>
<accession>A0ABT1Z450</accession>
<evidence type="ECO:0000256" key="2">
    <source>
        <dbReference type="ARBA" id="ARBA00023125"/>
    </source>
</evidence>
<evidence type="ECO:0000256" key="3">
    <source>
        <dbReference type="ARBA" id="ARBA00023163"/>
    </source>
</evidence>
<dbReference type="InterPro" id="IPR036271">
    <property type="entry name" value="Tet_transcr_reg_TetR-rel_C_sf"/>
</dbReference>
<name>A0ABT1Z450_9RHOB</name>
<dbReference type="InterPro" id="IPR009057">
    <property type="entry name" value="Homeodomain-like_sf"/>
</dbReference>
<dbReference type="InterPro" id="IPR001647">
    <property type="entry name" value="HTH_TetR"/>
</dbReference>
<dbReference type="Gene3D" id="1.10.357.10">
    <property type="entry name" value="Tetracycline Repressor, domain 2"/>
    <property type="match status" value="1"/>
</dbReference>
<protein>
    <submittedName>
        <fullName evidence="6">TetR family transcriptional regulator</fullName>
    </submittedName>
</protein>
<dbReference type="PRINTS" id="PR00455">
    <property type="entry name" value="HTHTETR"/>
</dbReference>
<proteinExistence type="predicted"/>
<dbReference type="InterPro" id="IPR041586">
    <property type="entry name" value="PsrA_TetR_C"/>
</dbReference>
<dbReference type="SUPFAM" id="SSF46689">
    <property type="entry name" value="Homeodomain-like"/>
    <property type="match status" value="1"/>
</dbReference>
<keyword evidence="2 4" id="KW-0238">DNA-binding</keyword>
<dbReference type="RefSeq" id="WP_258295678.1">
    <property type="nucleotide sequence ID" value="NZ_JANKJG010000013.1"/>
</dbReference>
<sequence length="215" mass="23581">MAVTQTPETKRQRAPSKRALATKLRVLDAAEKVFAEQGFDGATIRRIASEAGEPVGTIHHHGGGKIALFHQTVARRADTLSRDRLESLARVLTDGDPTLEQVLAAFMCPFFDLSAQDPRWRDYARLVAFVSADVRWRDISAECFDPVADVFLQEITRLLPDKTRKQIAEGFVFSVSAMLALLTSQDRMGALAAATDADGTEVAHLIRFCAAGLRA</sequence>
<feature type="DNA-binding region" description="H-T-H motif" evidence="4">
    <location>
        <begin position="43"/>
        <end position="62"/>
    </location>
</feature>
<dbReference type="EMBL" id="JANKJG010000013">
    <property type="protein sequence ID" value="MCR8827906.1"/>
    <property type="molecule type" value="Genomic_DNA"/>
</dbReference>
<comment type="caution">
    <text evidence="6">The sequence shown here is derived from an EMBL/GenBank/DDBJ whole genome shotgun (WGS) entry which is preliminary data.</text>
</comment>
<evidence type="ECO:0000313" key="7">
    <source>
        <dbReference type="Proteomes" id="UP001165396"/>
    </source>
</evidence>
<dbReference type="PANTHER" id="PTHR30055">
    <property type="entry name" value="HTH-TYPE TRANSCRIPTIONAL REGULATOR RUTR"/>
    <property type="match status" value="1"/>
</dbReference>
<evidence type="ECO:0000256" key="1">
    <source>
        <dbReference type="ARBA" id="ARBA00023015"/>
    </source>
</evidence>
<keyword evidence="7" id="KW-1185">Reference proteome</keyword>
<feature type="domain" description="HTH tetR-type" evidence="5">
    <location>
        <begin position="20"/>
        <end position="80"/>
    </location>
</feature>
<dbReference type="InterPro" id="IPR050109">
    <property type="entry name" value="HTH-type_TetR-like_transc_reg"/>
</dbReference>
<keyword evidence="3" id="KW-0804">Transcription</keyword>
<dbReference type="Proteomes" id="UP001165396">
    <property type="component" value="Unassembled WGS sequence"/>
</dbReference>
<evidence type="ECO:0000259" key="5">
    <source>
        <dbReference type="PROSITE" id="PS50977"/>
    </source>
</evidence>
<organism evidence="6 7">
    <name type="scientific">Pseudosulfitobacter koreensis</name>
    <dbReference type="NCBI Taxonomy" id="2968472"/>
    <lineage>
        <taxon>Bacteria</taxon>
        <taxon>Pseudomonadati</taxon>
        <taxon>Pseudomonadota</taxon>
        <taxon>Alphaproteobacteria</taxon>
        <taxon>Rhodobacterales</taxon>
        <taxon>Roseobacteraceae</taxon>
        <taxon>Pseudosulfitobacter</taxon>
    </lineage>
</organism>
<dbReference type="PANTHER" id="PTHR30055:SF234">
    <property type="entry name" value="HTH-TYPE TRANSCRIPTIONAL REGULATOR BETI"/>
    <property type="match status" value="1"/>
</dbReference>
<dbReference type="SUPFAM" id="SSF48498">
    <property type="entry name" value="Tetracyclin repressor-like, C-terminal domain"/>
    <property type="match status" value="1"/>
</dbReference>